<accession>A0A6P4ZCN7</accession>
<dbReference type="GO" id="GO:0005615">
    <property type="term" value="C:extracellular space"/>
    <property type="evidence" value="ECO:0007669"/>
    <property type="project" value="TreeGrafter"/>
</dbReference>
<dbReference type="InterPro" id="IPR014716">
    <property type="entry name" value="Fibrinogen_a/b/g_C_1"/>
</dbReference>
<dbReference type="KEGG" id="bbel:109481047"/>
<dbReference type="PANTHER" id="PTHR19143:SF458">
    <property type="entry name" value="FIBRINOGEN C-TERMINAL DOMAIN-CONTAINING PROTEIN-RELATED"/>
    <property type="match status" value="1"/>
</dbReference>
<evidence type="ECO:0000256" key="2">
    <source>
        <dbReference type="SAM" id="Coils"/>
    </source>
</evidence>
<feature type="coiled-coil region" evidence="2">
    <location>
        <begin position="67"/>
        <end position="97"/>
    </location>
</feature>
<dbReference type="GeneID" id="109481047"/>
<keyword evidence="1" id="KW-1015">Disulfide bond</keyword>
<keyword evidence="5" id="KW-1185">Reference proteome</keyword>
<proteinExistence type="predicted"/>
<dbReference type="PROSITE" id="PS51406">
    <property type="entry name" value="FIBRINOGEN_C_2"/>
    <property type="match status" value="1"/>
</dbReference>
<dbReference type="AlphaFoldDB" id="A0A6P4ZCN7"/>
<evidence type="ECO:0000256" key="3">
    <source>
        <dbReference type="SAM" id="SignalP"/>
    </source>
</evidence>
<dbReference type="InterPro" id="IPR020837">
    <property type="entry name" value="Fibrinogen_CS"/>
</dbReference>
<dbReference type="InterPro" id="IPR002181">
    <property type="entry name" value="Fibrinogen_a/b/g_C_dom"/>
</dbReference>
<name>A0A6P4ZCN7_BRABE</name>
<dbReference type="SMART" id="SM00186">
    <property type="entry name" value="FBG"/>
    <property type="match status" value="1"/>
</dbReference>
<evidence type="ECO:0000313" key="5">
    <source>
        <dbReference type="Proteomes" id="UP000515135"/>
    </source>
</evidence>
<evidence type="ECO:0000313" key="6">
    <source>
        <dbReference type="RefSeq" id="XP_019639080.1"/>
    </source>
</evidence>
<feature type="signal peptide" evidence="3">
    <location>
        <begin position="1"/>
        <end position="19"/>
    </location>
</feature>
<keyword evidence="2" id="KW-0175">Coiled coil</keyword>
<dbReference type="InterPro" id="IPR036056">
    <property type="entry name" value="Fibrinogen-like_C"/>
</dbReference>
<feature type="chain" id="PRO_5027887770" evidence="3">
    <location>
        <begin position="20"/>
        <end position="382"/>
    </location>
</feature>
<dbReference type="SUPFAM" id="SSF56496">
    <property type="entry name" value="Fibrinogen C-terminal domain-like"/>
    <property type="match status" value="1"/>
</dbReference>
<dbReference type="PANTHER" id="PTHR19143">
    <property type="entry name" value="FIBRINOGEN/TENASCIN/ANGIOPOEITIN"/>
    <property type="match status" value="1"/>
</dbReference>
<dbReference type="FunFam" id="3.90.215.10:FF:000001">
    <property type="entry name" value="Tenascin isoform 1"/>
    <property type="match status" value="1"/>
</dbReference>
<dbReference type="PROSITE" id="PS00514">
    <property type="entry name" value="FIBRINOGEN_C_1"/>
    <property type="match status" value="1"/>
</dbReference>
<dbReference type="Pfam" id="PF00147">
    <property type="entry name" value="Fibrinogen_C"/>
    <property type="match status" value="1"/>
</dbReference>
<dbReference type="OrthoDB" id="7735550at2759"/>
<dbReference type="CDD" id="cd00087">
    <property type="entry name" value="FReD"/>
    <property type="match status" value="1"/>
</dbReference>
<dbReference type="RefSeq" id="XP_019639080.1">
    <property type="nucleotide sequence ID" value="XM_019783521.1"/>
</dbReference>
<reference evidence="6" key="1">
    <citation type="submission" date="2025-08" db="UniProtKB">
        <authorList>
            <consortium name="RefSeq"/>
        </authorList>
    </citation>
    <scope>IDENTIFICATION</scope>
    <source>
        <tissue evidence="6">Gonad</tissue>
    </source>
</reference>
<organism evidence="5 6">
    <name type="scientific">Branchiostoma belcheri</name>
    <name type="common">Amphioxus</name>
    <dbReference type="NCBI Taxonomy" id="7741"/>
    <lineage>
        <taxon>Eukaryota</taxon>
        <taxon>Metazoa</taxon>
        <taxon>Chordata</taxon>
        <taxon>Cephalochordata</taxon>
        <taxon>Leptocardii</taxon>
        <taxon>Amphioxiformes</taxon>
        <taxon>Branchiostomatidae</taxon>
        <taxon>Branchiostoma</taxon>
    </lineage>
</organism>
<feature type="domain" description="Fibrinogen C-terminal" evidence="4">
    <location>
        <begin position="162"/>
        <end position="382"/>
    </location>
</feature>
<dbReference type="Gene3D" id="3.90.215.10">
    <property type="entry name" value="Gamma Fibrinogen, chain A, domain 1"/>
    <property type="match status" value="1"/>
</dbReference>
<protein>
    <submittedName>
        <fullName evidence="6">Ficolin-2-like</fullName>
    </submittedName>
</protein>
<gene>
    <name evidence="6" type="primary">LOC109481047</name>
</gene>
<dbReference type="NCBIfam" id="NF040941">
    <property type="entry name" value="GGGWT_bact"/>
    <property type="match status" value="1"/>
</dbReference>
<evidence type="ECO:0000256" key="1">
    <source>
        <dbReference type="ARBA" id="ARBA00023157"/>
    </source>
</evidence>
<evidence type="ECO:0000259" key="4">
    <source>
        <dbReference type="PROSITE" id="PS51406"/>
    </source>
</evidence>
<sequence length="382" mass="42596">MGWLVLLAVLTLLQQGGTATVKNLPELIHDYEGTAATHNEVTGQCAMCCPSEPSAALDHLLLYLSTQESLEGQLEQLKNKTDSLDGQLQQLAQQEQAEFQAESDLKATVEALQATVSSQDSIIQQQAAALQQLQVTLQQQATTIQQQEITLQQCTTSLQQLEDKVTGPHNCWELLNNGHDTSGVYTIYPTGGGISPIHVYCDMDTDGGGWTVFQRRQDGSVDFYLDWQAYKTGFGDLRGEFWLGNDNIHHLTAQGGYELRVDMDDFEGNSAFAKYSTFRVEDEGHMYRLTVEGFSGTAGDALTVRHSSTFFSTKDRDNDSVGSSCARTYHGAWWYSDCHNSNLNGLYQAGAHQDHGDGINWQPWKGWYYSLKRTEMKIRPRV</sequence>
<dbReference type="Proteomes" id="UP000515135">
    <property type="component" value="Unplaced"/>
</dbReference>
<keyword evidence="3" id="KW-0732">Signal</keyword>
<dbReference type="InterPro" id="IPR050373">
    <property type="entry name" value="Fibrinogen_C-term_domain"/>
</dbReference>